<dbReference type="FunFam" id="3.40.50.300:FF:000016">
    <property type="entry name" value="Oligopeptide ABC transporter ATP-binding component"/>
    <property type="match status" value="1"/>
</dbReference>
<sequence length="358" mass="38722">MTDANVLLQARDLRVHFPVRSAGWFGKPVLARAVDGVSLDLARGETLGLVGESGSGKTTLGRAVLRRAPLASGSLHFRGEDITRAGNTQLRQLRRHMQLVFQDPSTSLNPRHTVFDAIAEPLIVHGWSAGRDALRRRVAQLIDQVGLPADAAQRYPHAFSGGQRQRVGIARALAVQPDLIVADEPVSALDVSVRAQIINLFQDLQQELGLSFLLIAHDLAVVRHVSHRIAIMYAGQIVETGPRDDIYQRPRHPYTRALLAAVPEPRRGADAQREPYRVAPGEPPSPMSPPSGCRYHPRCPLATERCRQEAPPLLTGASGPPAKPAIPVTPTAPATPRSSVAPAHAVACWFADQIPATP</sequence>
<evidence type="ECO:0000256" key="2">
    <source>
        <dbReference type="ARBA" id="ARBA00022448"/>
    </source>
</evidence>
<dbReference type="InterPro" id="IPR013563">
    <property type="entry name" value="Oligopep_ABC_C"/>
</dbReference>
<dbReference type="PROSITE" id="PS50893">
    <property type="entry name" value="ABC_TRANSPORTER_2"/>
    <property type="match status" value="1"/>
</dbReference>
<name>A0A2S5GI93_9BURK</name>
<feature type="compositionally biased region" description="Basic and acidic residues" evidence="6">
    <location>
        <begin position="265"/>
        <end position="276"/>
    </location>
</feature>
<dbReference type="PROSITE" id="PS00211">
    <property type="entry name" value="ABC_TRANSPORTER_1"/>
    <property type="match status" value="1"/>
</dbReference>
<feature type="compositionally biased region" description="Low complexity" evidence="6">
    <location>
        <begin position="325"/>
        <end position="338"/>
    </location>
</feature>
<dbReference type="EMBL" id="PREU01000020">
    <property type="protein sequence ID" value="PPA72772.1"/>
    <property type="molecule type" value="Genomic_DNA"/>
</dbReference>
<feature type="domain" description="ABC transporter" evidence="7">
    <location>
        <begin position="8"/>
        <end position="259"/>
    </location>
</feature>
<dbReference type="GO" id="GO:0015833">
    <property type="term" value="P:peptide transport"/>
    <property type="evidence" value="ECO:0007669"/>
    <property type="project" value="InterPro"/>
</dbReference>
<protein>
    <submittedName>
        <fullName evidence="8">ABC transporter ATP-binding protein</fullName>
    </submittedName>
</protein>
<dbReference type="InterPro" id="IPR017871">
    <property type="entry name" value="ABC_transporter-like_CS"/>
</dbReference>
<dbReference type="RefSeq" id="WP_104145755.1">
    <property type="nucleotide sequence ID" value="NZ_PREU01000020.1"/>
</dbReference>
<feature type="region of interest" description="Disordered" evidence="6">
    <location>
        <begin position="265"/>
        <end position="292"/>
    </location>
</feature>
<dbReference type="InterPro" id="IPR027417">
    <property type="entry name" value="P-loop_NTPase"/>
</dbReference>
<reference evidence="8 9" key="1">
    <citation type="submission" date="2018-02" db="EMBL/GenBank/DDBJ databases">
        <title>Draft Genome of Achromobacter spanius stain 6.</title>
        <authorList>
            <person name="Gunasekera T.S."/>
            <person name="Radwan O."/>
            <person name="Ruiz O.N."/>
        </authorList>
    </citation>
    <scope>NUCLEOTIDE SEQUENCE [LARGE SCALE GENOMIC DNA]</scope>
    <source>
        <strain evidence="8 9">6</strain>
    </source>
</reference>
<evidence type="ECO:0000256" key="5">
    <source>
        <dbReference type="ARBA" id="ARBA00022840"/>
    </source>
</evidence>
<evidence type="ECO:0000313" key="8">
    <source>
        <dbReference type="EMBL" id="PPA72772.1"/>
    </source>
</evidence>
<dbReference type="GO" id="GO:0016887">
    <property type="term" value="F:ATP hydrolysis activity"/>
    <property type="evidence" value="ECO:0007669"/>
    <property type="project" value="InterPro"/>
</dbReference>
<organism evidence="8 9">
    <name type="scientific">Achromobacter spanius</name>
    <dbReference type="NCBI Taxonomy" id="217203"/>
    <lineage>
        <taxon>Bacteria</taxon>
        <taxon>Pseudomonadati</taxon>
        <taxon>Pseudomonadota</taxon>
        <taxon>Betaproteobacteria</taxon>
        <taxon>Burkholderiales</taxon>
        <taxon>Alcaligenaceae</taxon>
        <taxon>Achromobacter</taxon>
    </lineage>
</organism>
<evidence type="ECO:0000313" key="9">
    <source>
        <dbReference type="Proteomes" id="UP000239990"/>
    </source>
</evidence>
<dbReference type="InterPro" id="IPR050319">
    <property type="entry name" value="ABC_transp_ATP-bind"/>
</dbReference>
<dbReference type="SMART" id="SM00382">
    <property type="entry name" value="AAA"/>
    <property type="match status" value="1"/>
</dbReference>
<dbReference type="NCBIfam" id="TIGR01727">
    <property type="entry name" value="oligo_HPY"/>
    <property type="match status" value="1"/>
</dbReference>
<keyword evidence="5 8" id="KW-0067">ATP-binding</keyword>
<evidence type="ECO:0000256" key="4">
    <source>
        <dbReference type="ARBA" id="ARBA00022741"/>
    </source>
</evidence>
<comment type="similarity">
    <text evidence="1">Belongs to the ABC transporter superfamily.</text>
</comment>
<dbReference type="PANTHER" id="PTHR43776:SF7">
    <property type="entry name" value="D,D-DIPEPTIDE TRANSPORT ATP-BINDING PROTEIN DDPF-RELATED"/>
    <property type="match status" value="1"/>
</dbReference>
<evidence type="ECO:0000256" key="1">
    <source>
        <dbReference type="ARBA" id="ARBA00005417"/>
    </source>
</evidence>
<keyword evidence="4" id="KW-0547">Nucleotide-binding</keyword>
<dbReference type="SUPFAM" id="SSF52540">
    <property type="entry name" value="P-loop containing nucleoside triphosphate hydrolases"/>
    <property type="match status" value="1"/>
</dbReference>
<dbReference type="CDD" id="cd03257">
    <property type="entry name" value="ABC_NikE_OppD_transporters"/>
    <property type="match status" value="1"/>
</dbReference>
<dbReference type="Proteomes" id="UP000239990">
    <property type="component" value="Unassembled WGS sequence"/>
</dbReference>
<dbReference type="Gene3D" id="3.40.50.300">
    <property type="entry name" value="P-loop containing nucleotide triphosphate hydrolases"/>
    <property type="match status" value="1"/>
</dbReference>
<evidence type="ECO:0000259" key="7">
    <source>
        <dbReference type="PROSITE" id="PS50893"/>
    </source>
</evidence>
<evidence type="ECO:0000256" key="6">
    <source>
        <dbReference type="SAM" id="MobiDB-lite"/>
    </source>
</evidence>
<accession>A0A2S5GI93</accession>
<dbReference type="Pfam" id="PF00005">
    <property type="entry name" value="ABC_tran"/>
    <property type="match status" value="1"/>
</dbReference>
<dbReference type="GO" id="GO:0005524">
    <property type="term" value="F:ATP binding"/>
    <property type="evidence" value="ECO:0007669"/>
    <property type="project" value="UniProtKB-KW"/>
</dbReference>
<keyword evidence="2" id="KW-0813">Transport</keyword>
<feature type="region of interest" description="Disordered" evidence="6">
    <location>
        <begin position="311"/>
        <end position="338"/>
    </location>
</feature>
<proteinExistence type="inferred from homology"/>
<evidence type="ECO:0000256" key="3">
    <source>
        <dbReference type="ARBA" id="ARBA00022475"/>
    </source>
</evidence>
<gene>
    <name evidence="8" type="ORF">C4E15_28665</name>
</gene>
<dbReference type="InterPro" id="IPR003593">
    <property type="entry name" value="AAA+_ATPase"/>
</dbReference>
<dbReference type="GO" id="GO:0055085">
    <property type="term" value="P:transmembrane transport"/>
    <property type="evidence" value="ECO:0007669"/>
    <property type="project" value="UniProtKB-ARBA"/>
</dbReference>
<keyword evidence="3" id="KW-0472">Membrane</keyword>
<keyword evidence="3" id="KW-1003">Cell membrane</keyword>
<dbReference type="InterPro" id="IPR003439">
    <property type="entry name" value="ABC_transporter-like_ATP-bd"/>
</dbReference>
<dbReference type="OrthoDB" id="9802772at2"/>
<dbReference type="Pfam" id="PF08352">
    <property type="entry name" value="oligo_HPY"/>
    <property type="match status" value="1"/>
</dbReference>
<comment type="caution">
    <text evidence="8">The sequence shown here is derived from an EMBL/GenBank/DDBJ whole genome shotgun (WGS) entry which is preliminary data.</text>
</comment>
<dbReference type="AlphaFoldDB" id="A0A2S5GI93"/>
<dbReference type="PANTHER" id="PTHR43776">
    <property type="entry name" value="TRANSPORT ATP-BINDING PROTEIN"/>
    <property type="match status" value="1"/>
</dbReference>